<dbReference type="GO" id="GO:0046872">
    <property type="term" value="F:metal ion binding"/>
    <property type="evidence" value="ECO:0007669"/>
    <property type="project" value="UniProtKB-KW"/>
</dbReference>
<keyword evidence="3 4" id="KW-0408">Iron</keyword>
<protein>
    <submittedName>
        <fullName evidence="7">Cytochrome C</fullName>
    </submittedName>
</protein>
<feature type="transmembrane region" description="Helical" evidence="5">
    <location>
        <begin position="12"/>
        <end position="34"/>
    </location>
</feature>
<dbReference type="InterPro" id="IPR036909">
    <property type="entry name" value="Cyt_c-like_dom_sf"/>
</dbReference>
<evidence type="ECO:0000259" key="6">
    <source>
        <dbReference type="PROSITE" id="PS51007"/>
    </source>
</evidence>
<comment type="caution">
    <text evidence="7">The sequence shown here is derived from an EMBL/GenBank/DDBJ whole genome shotgun (WGS) entry which is preliminary data.</text>
</comment>
<evidence type="ECO:0000256" key="1">
    <source>
        <dbReference type="ARBA" id="ARBA00022617"/>
    </source>
</evidence>
<evidence type="ECO:0000256" key="4">
    <source>
        <dbReference type="PROSITE-ProRule" id="PRU00433"/>
    </source>
</evidence>
<gene>
    <name evidence="7" type="ORF">DI533_06340</name>
</gene>
<name>A0A2W5SB02_CERSP</name>
<evidence type="ECO:0000256" key="3">
    <source>
        <dbReference type="ARBA" id="ARBA00023004"/>
    </source>
</evidence>
<organism evidence="7 8">
    <name type="scientific">Cereibacter sphaeroides</name>
    <name type="common">Rhodobacter sphaeroides</name>
    <dbReference type="NCBI Taxonomy" id="1063"/>
    <lineage>
        <taxon>Bacteria</taxon>
        <taxon>Pseudomonadati</taxon>
        <taxon>Pseudomonadota</taxon>
        <taxon>Alphaproteobacteria</taxon>
        <taxon>Rhodobacterales</taxon>
        <taxon>Paracoccaceae</taxon>
        <taxon>Cereibacter</taxon>
    </lineage>
</organism>
<evidence type="ECO:0000256" key="2">
    <source>
        <dbReference type="ARBA" id="ARBA00022723"/>
    </source>
</evidence>
<dbReference type="PROSITE" id="PS51007">
    <property type="entry name" value="CYTC"/>
    <property type="match status" value="1"/>
</dbReference>
<feature type="domain" description="Cytochrome c" evidence="6">
    <location>
        <begin position="38"/>
        <end position="139"/>
    </location>
</feature>
<dbReference type="GO" id="GO:0020037">
    <property type="term" value="F:heme binding"/>
    <property type="evidence" value="ECO:0007669"/>
    <property type="project" value="InterPro"/>
</dbReference>
<keyword evidence="5" id="KW-0812">Transmembrane</keyword>
<dbReference type="SUPFAM" id="SSF46626">
    <property type="entry name" value="Cytochrome c"/>
    <property type="match status" value="1"/>
</dbReference>
<reference evidence="7 8" key="1">
    <citation type="submission" date="2017-08" db="EMBL/GenBank/DDBJ databases">
        <title>Infants hospitalized years apart are colonized by the same room-sourced microbial strains.</title>
        <authorList>
            <person name="Brooks B."/>
            <person name="Olm M.R."/>
            <person name="Firek B.A."/>
            <person name="Baker R."/>
            <person name="Thomas B.C."/>
            <person name="Morowitz M.J."/>
            <person name="Banfield J.F."/>
        </authorList>
    </citation>
    <scope>NUCLEOTIDE SEQUENCE [LARGE SCALE GENOMIC DNA]</scope>
    <source>
        <strain evidence="7">S2_003_000_R2_11</strain>
    </source>
</reference>
<evidence type="ECO:0000313" key="7">
    <source>
        <dbReference type="EMBL" id="PZR00209.1"/>
    </source>
</evidence>
<dbReference type="GO" id="GO:0009055">
    <property type="term" value="F:electron transfer activity"/>
    <property type="evidence" value="ECO:0007669"/>
    <property type="project" value="InterPro"/>
</dbReference>
<dbReference type="InterPro" id="IPR009056">
    <property type="entry name" value="Cyt_c-like_dom"/>
</dbReference>
<proteinExistence type="predicted"/>
<dbReference type="Pfam" id="PF00034">
    <property type="entry name" value="Cytochrom_C"/>
    <property type="match status" value="1"/>
</dbReference>
<dbReference type="PANTHER" id="PTHR35008">
    <property type="entry name" value="BLL4482 PROTEIN-RELATED"/>
    <property type="match status" value="1"/>
</dbReference>
<dbReference type="PANTHER" id="PTHR35008:SF4">
    <property type="entry name" value="BLL4482 PROTEIN"/>
    <property type="match status" value="1"/>
</dbReference>
<keyword evidence="5" id="KW-1133">Transmembrane helix</keyword>
<evidence type="ECO:0000256" key="5">
    <source>
        <dbReference type="SAM" id="Phobius"/>
    </source>
</evidence>
<keyword evidence="1 4" id="KW-0349">Heme</keyword>
<dbReference type="AlphaFoldDB" id="A0A2W5SB02"/>
<keyword evidence="5" id="KW-0472">Membrane</keyword>
<dbReference type="EMBL" id="QFQS01000001">
    <property type="protein sequence ID" value="PZR00209.1"/>
    <property type="molecule type" value="Genomic_DNA"/>
</dbReference>
<accession>A0A2W5SB02</accession>
<dbReference type="InterPro" id="IPR051459">
    <property type="entry name" value="Cytochrome_c-type_DH"/>
</dbReference>
<evidence type="ECO:0000313" key="8">
    <source>
        <dbReference type="Proteomes" id="UP000248975"/>
    </source>
</evidence>
<dbReference type="Gene3D" id="1.10.760.10">
    <property type="entry name" value="Cytochrome c-like domain"/>
    <property type="match status" value="1"/>
</dbReference>
<keyword evidence="2 4" id="KW-0479">Metal-binding</keyword>
<dbReference type="Proteomes" id="UP000248975">
    <property type="component" value="Unassembled WGS sequence"/>
</dbReference>
<sequence>MSHHARQTTFKSILPTAGPATVLILFAFPALAFFHAAPDIEGGRVIYAARCASCHGANLEGQPNWQSGNEDGTYPAPPHDQTGHTWHHGDAMLQDYIRRGGQVVLNEMGVDFTSGMPGFGDVLNDTEIAAVLDFIRSTWPDRVRAVQAERSSMEAITP</sequence>